<proteinExistence type="inferred from homology"/>
<feature type="domain" description="UspA" evidence="2">
    <location>
        <begin position="182"/>
        <end position="307"/>
    </location>
</feature>
<feature type="domain" description="UspA" evidence="2">
    <location>
        <begin position="11"/>
        <end position="158"/>
    </location>
</feature>
<evidence type="ECO:0000256" key="1">
    <source>
        <dbReference type="ARBA" id="ARBA00008791"/>
    </source>
</evidence>
<dbReference type="InterPro" id="IPR014729">
    <property type="entry name" value="Rossmann-like_a/b/a_fold"/>
</dbReference>
<dbReference type="SUPFAM" id="SSF52402">
    <property type="entry name" value="Adenine nucleotide alpha hydrolases-like"/>
    <property type="match status" value="2"/>
</dbReference>
<sequence length="316" mass="35102">MGQAKDFLPNMQKVLIPLDKSDASERALKFAGCLLAPISCDVVNEIILLHVLGISFIEKMATNIDLRFATLKESPLFKRLAQEYIDKEIVPFLEESEALLRKAGVKCAIKREILEGDPTKEIVNYAQKKGIHTIIMGRRRRSAIKERVLGSCSYAVSHRPGRHTDYIVGLEEVLWEACPVPRILVPFDGSDYARYALREATGLALAFPKGVVKLTIIHVVEVAYINQLEATEEAKKMLEEAKKEFVRNGISDSIIDTELRYGDPAEEIVKAADEGNYNIIMIGRTGKSGLKELVLGSVSSRVLHLAERQTVALVSA</sequence>
<gene>
    <name evidence="3" type="ORF">ENJ96_05870</name>
</gene>
<comment type="similarity">
    <text evidence="1">Belongs to the universal stress protein A family.</text>
</comment>
<accession>A0A7V5U2S2</accession>
<dbReference type="Proteomes" id="UP000886101">
    <property type="component" value="Unassembled WGS sequence"/>
</dbReference>
<dbReference type="PRINTS" id="PR01438">
    <property type="entry name" value="UNVRSLSTRESS"/>
</dbReference>
<evidence type="ECO:0000259" key="2">
    <source>
        <dbReference type="Pfam" id="PF00582"/>
    </source>
</evidence>
<dbReference type="InterPro" id="IPR006015">
    <property type="entry name" value="Universal_stress_UspA"/>
</dbReference>
<dbReference type="EMBL" id="DROK01000167">
    <property type="protein sequence ID" value="HHI97361.1"/>
    <property type="molecule type" value="Genomic_DNA"/>
</dbReference>
<dbReference type="PANTHER" id="PTHR46268:SF6">
    <property type="entry name" value="UNIVERSAL STRESS PROTEIN UP12"/>
    <property type="match status" value="1"/>
</dbReference>
<comment type="caution">
    <text evidence="3">The sequence shown here is derived from an EMBL/GenBank/DDBJ whole genome shotgun (WGS) entry which is preliminary data.</text>
</comment>
<dbReference type="Pfam" id="PF00582">
    <property type="entry name" value="Usp"/>
    <property type="match status" value="2"/>
</dbReference>
<dbReference type="Gene3D" id="3.40.50.620">
    <property type="entry name" value="HUPs"/>
    <property type="match status" value="2"/>
</dbReference>
<organism evidence="3">
    <name type="scientific">Thermodesulfatator atlanticus</name>
    <dbReference type="NCBI Taxonomy" id="501497"/>
    <lineage>
        <taxon>Bacteria</taxon>
        <taxon>Pseudomonadati</taxon>
        <taxon>Thermodesulfobacteriota</taxon>
        <taxon>Thermodesulfobacteria</taxon>
        <taxon>Thermodesulfobacteriales</taxon>
        <taxon>Thermodesulfatatoraceae</taxon>
        <taxon>Thermodesulfatator</taxon>
    </lineage>
</organism>
<protein>
    <submittedName>
        <fullName evidence="3">Universal stress protein</fullName>
    </submittedName>
</protein>
<reference evidence="3" key="1">
    <citation type="journal article" date="2020" name="mSystems">
        <title>Genome- and Community-Level Interaction Insights into Carbon Utilization and Element Cycling Functions of Hydrothermarchaeota in Hydrothermal Sediment.</title>
        <authorList>
            <person name="Zhou Z."/>
            <person name="Liu Y."/>
            <person name="Xu W."/>
            <person name="Pan J."/>
            <person name="Luo Z.H."/>
            <person name="Li M."/>
        </authorList>
    </citation>
    <scope>NUCLEOTIDE SEQUENCE [LARGE SCALE GENOMIC DNA]</scope>
    <source>
        <strain evidence="3">HyVt-533</strain>
    </source>
</reference>
<name>A0A7V5U2S2_9BACT</name>
<dbReference type="PANTHER" id="PTHR46268">
    <property type="entry name" value="STRESS RESPONSE PROTEIN NHAX"/>
    <property type="match status" value="1"/>
</dbReference>
<dbReference type="AlphaFoldDB" id="A0A7V5U2S2"/>
<dbReference type="InterPro" id="IPR006016">
    <property type="entry name" value="UspA"/>
</dbReference>
<evidence type="ECO:0000313" key="3">
    <source>
        <dbReference type="EMBL" id="HHI97361.1"/>
    </source>
</evidence>
<dbReference type="CDD" id="cd00293">
    <property type="entry name" value="USP-like"/>
    <property type="match status" value="2"/>
</dbReference>